<dbReference type="InterPro" id="IPR012496">
    <property type="entry name" value="TMC_dom"/>
</dbReference>
<feature type="transmembrane region" description="Helical" evidence="6">
    <location>
        <begin position="302"/>
        <end position="323"/>
    </location>
</feature>
<feature type="transmembrane region" description="Helical" evidence="6">
    <location>
        <begin position="487"/>
        <end position="504"/>
    </location>
</feature>
<dbReference type="PANTHER" id="PTHR23302">
    <property type="entry name" value="TRANSMEMBRANE CHANNEL-RELATED"/>
    <property type="match status" value="1"/>
</dbReference>
<dbReference type="PANTHER" id="PTHR23302:SF40">
    <property type="entry name" value="TRANSMEMBRANE CHANNEL-LIKE PROTEIN"/>
    <property type="match status" value="1"/>
</dbReference>
<evidence type="ECO:0000256" key="3">
    <source>
        <dbReference type="ARBA" id="ARBA00022692"/>
    </source>
</evidence>
<evidence type="ECO:0000256" key="4">
    <source>
        <dbReference type="ARBA" id="ARBA00022989"/>
    </source>
</evidence>
<dbReference type="GO" id="GO:0008381">
    <property type="term" value="F:mechanosensitive monoatomic ion channel activity"/>
    <property type="evidence" value="ECO:0007669"/>
    <property type="project" value="TreeGrafter"/>
</dbReference>
<dbReference type="InterPro" id="IPR038900">
    <property type="entry name" value="TMC"/>
</dbReference>
<feature type="transmembrane region" description="Helical" evidence="6">
    <location>
        <begin position="352"/>
        <end position="372"/>
    </location>
</feature>
<evidence type="ECO:0000256" key="6">
    <source>
        <dbReference type="SAM" id="Phobius"/>
    </source>
</evidence>
<dbReference type="EMBL" id="NEDP02002211">
    <property type="protein sequence ID" value="OWF51539.1"/>
    <property type="molecule type" value="Genomic_DNA"/>
</dbReference>
<feature type="transmembrane region" description="Helical" evidence="6">
    <location>
        <begin position="109"/>
        <end position="131"/>
    </location>
</feature>
<gene>
    <name evidence="8" type="ORF">KP79_PYT25602</name>
</gene>
<feature type="transmembrane region" description="Helical" evidence="6">
    <location>
        <begin position="392"/>
        <end position="411"/>
    </location>
</feature>
<evidence type="ECO:0000259" key="7">
    <source>
        <dbReference type="Pfam" id="PF07810"/>
    </source>
</evidence>
<name>A0A210QS42_MIZYE</name>
<reference evidence="8 9" key="1">
    <citation type="journal article" date="2017" name="Nat. Ecol. Evol.">
        <title>Scallop genome provides insights into evolution of bilaterian karyotype and development.</title>
        <authorList>
            <person name="Wang S."/>
            <person name="Zhang J."/>
            <person name="Jiao W."/>
            <person name="Li J."/>
            <person name="Xun X."/>
            <person name="Sun Y."/>
            <person name="Guo X."/>
            <person name="Huan P."/>
            <person name="Dong B."/>
            <person name="Zhang L."/>
            <person name="Hu X."/>
            <person name="Sun X."/>
            <person name="Wang J."/>
            <person name="Zhao C."/>
            <person name="Wang Y."/>
            <person name="Wang D."/>
            <person name="Huang X."/>
            <person name="Wang R."/>
            <person name="Lv J."/>
            <person name="Li Y."/>
            <person name="Zhang Z."/>
            <person name="Liu B."/>
            <person name="Lu W."/>
            <person name="Hui Y."/>
            <person name="Liang J."/>
            <person name="Zhou Z."/>
            <person name="Hou R."/>
            <person name="Li X."/>
            <person name="Liu Y."/>
            <person name="Li H."/>
            <person name="Ning X."/>
            <person name="Lin Y."/>
            <person name="Zhao L."/>
            <person name="Xing Q."/>
            <person name="Dou J."/>
            <person name="Li Y."/>
            <person name="Mao J."/>
            <person name="Guo H."/>
            <person name="Dou H."/>
            <person name="Li T."/>
            <person name="Mu C."/>
            <person name="Jiang W."/>
            <person name="Fu Q."/>
            <person name="Fu X."/>
            <person name="Miao Y."/>
            <person name="Liu J."/>
            <person name="Yu Q."/>
            <person name="Li R."/>
            <person name="Liao H."/>
            <person name="Li X."/>
            <person name="Kong Y."/>
            <person name="Jiang Z."/>
            <person name="Chourrout D."/>
            <person name="Li R."/>
            <person name="Bao Z."/>
        </authorList>
    </citation>
    <scope>NUCLEOTIDE SEQUENCE [LARGE SCALE GENOMIC DNA]</scope>
    <source>
        <strain evidence="8 9">PY_sf001</strain>
    </source>
</reference>
<dbReference type="OrthoDB" id="5831905at2759"/>
<feature type="transmembrane region" description="Helical" evidence="6">
    <location>
        <begin position="658"/>
        <end position="679"/>
    </location>
</feature>
<comment type="subcellular location">
    <subcellularLocation>
        <location evidence="1">Membrane</location>
        <topology evidence="1">Multi-pass membrane protein</topology>
    </subcellularLocation>
</comment>
<keyword evidence="5 6" id="KW-0472">Membrane</keyword>
<keyword evidence="4 6" id="KW-1133">Transmembrane helix</keyword>
<dbReference type="STRING" id="6573.A0A210QS42"/>
<feature type="transmembrane region" description="Helical" evidence="6">
    <location>
        <begin position="215"/>
        <end position="233"/>
    </location>
</feature>
<evidence type="ECO:0000256" key="5">
    <source>
        <dbReference type="ARBA" id="ARBA00023136"/>
    </source>
</evidence>
<comment type="similarity">
    <text evidence="2">Belongs to the TMC family.</text>
</comment>
<protein>
    <submittedName>
        <fullName evidence="8">Transmembrane channel-like protein 3</fullName>
    </submittedName>
</protein>
<dbReference type="Pfam" id="PF07810">
    <property type="entry name" value="TMC"/>
    <property type="match status" value="1"/>
</dbReference>
<evidence type="ECO:0000313" key="9">
    <source>
        <dbReference type="Proteomes" id="UP000242188"/>
    </source>
</evidence>
<organism evidence="8 9">
    <name type="scientific">Mizuhopecten yessoensis</name>
    <name type="common">Japanese scallop</name>
    <name type="synonym">Patinopecten yessoensis</name>
    <dbReference type="NCBI Taxonomy" id="6573"/>
    <lineage>
        <taxon>Eukaryota</taxon>
        <taxon>Metazoa</taxon>
        <taxon>Spiralia</taxon>
        <taxon>Lophotrochozoa</taxon>
        <taxon>Mollusca</taxon>
        <taxon>Bivalvia</taxon>
        <taxon>Autobranchia</taxon>
        <taxon>Pteriomorphia</taxon>
        <taxon>Pectinida</taxon>
        <taxon>Pectinoidea</taxon>
        <taxon>Pectinidae</taxon>
        <taxon>Mizuhopecten</taxon>
    </lineage>
</organism>
<accession>A0A210QS42</accession>
<evidence type="ECO:0000256" key="2">
    <source>
        <dbReference type="ARBA" id="ARBA00006510"/>
    </source>
</evidence>
<evidence type="ECO:0000313" key="8">
    <source>
        <dbReference type="EMBL" id="OWF51539.1"/>
    </source>
</evidence>
<feature type="transmembrane region" description="Helical" evidence="6">
    <location>
        <begin position="598"/>
        <end position="621"/>
    </location>
</feature>
<evidence type="ECO:0000256" key="1">
    <source>
        <dbReference type="ARBA" id="ARBA00004141"/>
    </source>
</evidence>
<feature type="domain" description="TMC" evidence="7">
    <location>
        <begin position="478"/>
        <end position="593"/>
    </location>
</feature>
<comment type="caution">
    <text evidence="8">The sequence shown here is derived from an EMBL/GenBank/DDBJ whole genome shotgun (WGS) entry which is preliminary data.</text>
</comment>
<dbReference type="AlphaFoldDB" id="A0A210QS42"/>
<dbReference type="Proteomes" id="UP000242188">
    <property type="component" value="Unassembled WGS sequence"/>
</dbReference>
<proteinExistence type="inferred from homology"/>
<feature type="transmembrane region" description="Helical" evidence="6">
    <location>
        <begin position="137"/>
        <end position="158"/>
    </location>
</feature>
<feature type="transmembrane region" description="Helical" evidence="6">
    <location>
        <begin position="549"/>
        <end position="574"/>
    </location>
</feature>
<dbReference type="GO" id="GO:0005886">
    <property type="term" value="C:plasma membrane"/>
    <property type="evidence" value="ECO:0007669"/>
    <property type="project" value="InterPro"/>
</dbReference>
<keyword evidence="3 6" id="KW-0812">Transmembrane</keyword>
<sequence>MAARVNNVWREAVVPREGGSKAGVTRKRGFEEVTSVETPGLIGEGGPSKERLSRSQGYQEKGVLCREARVTRKRGFEEAWRHLRRLITETIASLTPWEVKVKTIETALVLFYACFVWSLGHFGTVVASYFLFLRWLIWINVVLTLLQVSFVIFPELIVGNAHGSLGRKSVPASEQGTSEELETIWDAEGIVKYSVVFYGYYGSERVIGQGYRLPLAYLVTGFATFAISFIVVLRKMASNSRISRLSNKDEQFIFSWRLFCSWDFTIGNTETATTKVASIATTFRVVTLLTEFYRYRLLALRALANVCVLLMLGASTYAIQLCVERSRQLDIRKRRGHVVTGFWQENEASNRALYICLTLVMTIISTVFPNFFDLFAVLEKYHPRVTLRWQLARIFALNLLNLYTLFIALFWKQQDMVSTSLINSSFTRCEQTTSIPPINVTVQPATLGYNATVQSVIVDYNASLCSSAVSEELSADLCWETMIGQEVVKLTLMDLVVVVGQIIVQDYLRGLFVRYCNNLCCWDMEKQFPEYADFKTAENLLHLVNNQGVVWLGIFFAPGLAVLNLLKLLVLVYVRSWSVIVCNVPQEAIFRSSRSNNFYYALLLVMLFLTMLPPLFAIVALEPSPHCGPFSGQQQILSTLTDTIEQDLPSVAGTILEYTSSPVVIVPLFMLLGCAIWWIL</sequence>
<keyword evidence="9" id="KW-1185">Reference proteome</keyword>